<dbReference type="Pfam" id="PF13730">
    <property type="entry name" value="HTH_36"/>
    <property type="match status" value="1"/>
</dbReference>
<name>A0A8J3EX60_9BIFI</name>
<reference evidence="1" key="1">
    <citation type="journal article" date="2014" name="Int. J. Syst. Evol. Microbiol.">
        <title>Complete genome sequence of Corynebacterium casei LMG S-19264T (=DSM 44701T), isolated from a smear-ripened cheese.</title>
        <authorList>
            <consortium name="US DOE Joint Genome Institute (JGI-PGF)"/>
            <person name="Walter F."/>
            <person name="Albersmeier A."/>
            <person name="Kalinowski J."/>
            <person name="Ruckert C."/>
        </authorList>
    </citation>
    <scope>NUCLEOTIDE SEQUENCE</scope>
    <source>
        <strain evidence="1">CCM 8606</strain>
    </source>
</reference>
<evidence type="ECO:0008006" key="3">
    <source>
        <dbReference type="Google" id="ProtNLM"/>
    </source>
</evidence>
<dbReference type="EMBL" id="BMDH01000003">
    <property type="protein sequence ID" value="GGI14690.1"/>
    <property type="molecule type" value="Genomic_DNA"/>
</dbReference>
<dbReference type="AlphaFoldDB" id="A0A8J3EX60"/>
<proteinExistence type="predicted"/>
<keyword evidence="2" id="KW-1185">Reference proteome</keyword>
<organism evidence="1 2">
    <name type="scientific">Galliscardovia ingluviei</name>
    <dbReference type="NCBI Taxonomy" id="1769422"/>
    <lineage>
        <taxon>Bacteria</taxon>
        <taxon>Bacillati</taxon>
        <taxon>Actinomycetota</taxon>
        <taxon>Actinomycetes</taxon>
        <taxon>Bifidobacteriales</taxon>
        <taxon>Bifidobacteriaceae</taxon>
        <taxon>Galliscardovia</taxon>
    </lineage>
</organism>
<comment type="caution">
    <text evidence="1">The sequence shown here is derived from an EMBL/GenBank/DDBJ whole genome shotgun (WGS) entry which is preliminary data.</text>
</comment>
<dbReference type="RefSeq" id="WP_188355391.1">
    <property type="nucleotide sequence ID" value="NZ_BMDH01000003.1"/>
</dbReference>
<accession>A0A8J3EX60</accession>
<dbReference type="Proteomes" id="UP000619536">
    <property type="component" value="Unassembled WGS sequence"/>
</dbReference>
<evidence type="ECO:0000313" key="1">
    <source>
        <dbReference type="EMBL" id="GGI14690.1"/>
    </source>
</evidence>
<evidence type="ECO:0000313" key="2">
    <source>
        <dbReference type="Proteomes" id="UP000619536"/>
    </source>
</evidence>
<reference evidence="1" key="2">
    <citation type="submission" date="2020-09" db="EMBL/GenBank/DDBJ databases">
        <authorList>
            <person name="Sun Q."/>
            <person name="Sedlacek I."/>
        </authorList>
    </citation>
    <scope>NUCLEOTIDE SEQUENCE</scope>
    <source>
        <strain evidence="1">CCM 8606</strain>
    </source>
</reference>
<gene>
    <name evidence="1" type="ORF">GCM10007377_12180</name>
</gene>
<sequence length="477" mass="53102">MSWQCTSWALREAECPTATARLVLIALADRCQPDGRSAWPTVQTLMAEAHASEASVRRALRDLEALGTIRRGNQDLASRDEHGRFLPEQYRPVVWECCMGAPLEHVAQKPGKQARAERARRAVEHGVGDDDFGGIKMTPLDVQTCQIDTSRPVTGDTPIYVTNIKTNINPNNPLAAARTSPQGQELDENANAGIDDAARRVIDRLADLRAQAGLSVGSSRRDDAAVAALVAQHGLDRVLDMLEWVYTKQSSRWWVKRTRTAAAFARVFDELADARLLDEQLSGGGGKDVSVVAKRLALADMQRQQRLQGLLERPDVPAHLRDLTAPLLQEQLDDGADDEDTALRGAVEQAQVLFDHTQQQRREALLDSLYEQAELQFVRIVHPEASILELAGSGVLQRYSHDFQVAMDRDTWGLWLPCYLEHNTLDELEELQHDPARLREIMQRFIDQDSAEGALKRQVLAEMSANPPWQADEAPTA</sequence>
<protein>
    <recommendedName>
        <fullName evidence="3">Helix-turn-helix domain-containing protein</fullName>
    </recommendedName>
</protein>